<dbReference type="Proteomes" id="UP000306585">
    <property type="component" value="Unassembled WGS sequence"/>
</dbReference>
<proteinExistence type="predicted"/>
<dbReference type="NCBIfam" id="TIGR01863">
    <property type="entry name" value="cas_Csd1"/>
    <property type="match status" value="1"/>
</dbReference>
<dbReference type="CDD" id="cd09757">
    <property type="entry name" value="Cas8c_I-C"/>
    <property type="match status" value="1"/>
</dbReference>
<gene>
    <name evidence="1" type="primary">cas8c</name>
    <name evidence="1" type="ORF">FEF65_06845</name>
</gene>
<name>A0A5R9GX25_9PROT</name>
<sequence>MILQALAEYYDRKTKAGDGLAPAGFENKEIPFVLEIDRNGSLVQIEDTREQVGKKKRARSVLVPQGVKKTSGVAANLLWDTVEYLLGVDTRGKPERVAEQLAAFKGRIAQLPGVESDPGIEAIDKFYSLLDLDTFAAIPEWKEIIESNPNMTFRLQGDRELICQRPAVIAAIRAMAIGDISGKGRCLISGKEDEIERLHTAIKGVWGAQSSGANVVSFNLDAFNSYGKTQGHNAPVGKEIAFAYTTALNHLLGKDSEQRMQVGDASTVFWAEKRSDLETAVPNIFGESPKDDPDRHARAVEQLFNSVQNGRYTPDDGHTRFYVLGLAPNAARIAVRFWHVGTVANMAERIVQHFVDLKIMHGPKEPEFLSLFRLLVATASLGKSENIPPNLAGDFMRSILEGLPYPQTLLGAAIRRIRAEQHVNYQRAALIKACINRATRYSNSEIKEELKVSLDENNTNIGYRLGRLFAVLEKAQEEANPGINATIRDRYYGSASSSPVTVFSTLMKLNKHHIAKLGKGRAVNLERLTGEIVAGIADFPAHLPLADQGRFAIGYYHQRQNFFTKKSEEKEMIHE</sequence>
<reference evidence="1 2" key="1">
    <citation type="journal article" date="2019" name="Appl. Environ. Microbiol.">
        <title>Environmental Evidence and Genomic Insight of Iron-oxidizing Bacteria Preference Towards More Corrosion Resistant Stainless Steel at Higher Salinities.</title>
        <authorList>
            <person name="Garrison C.E."/>
            <person name="Price K.A."/>
            <person name="Field E.K."/>
        </authorList>
    </citation>
    <scope>NUCLEOTIDE SEQUENCE [LARGE SCALE GENOMIC DNA]</scope>
    <source>
        <strain evidence="1 2">P3</strain>
    </source>
</reference>
<evidence type="ECO:0000313" key="1">
    <source>
        <dbReference type="EMBL" id="TLS67624.1"/>
    </source>
</evidence>
<organism evidence="1 2">
    <name type="scientific">Mariprofundus erugo</name>
    <dbReference type="NCBI Taxonomy" id="2528639"/>
    <lineage>
        <taxon>Bacteria</taxon>
        <taxon>Pseudomonadati</taxon>
        <taxon>Pseudomonadota</taxon>
        <taxon>Candidatius Mariprofundia</taxon>
        <taxon>Mariprofundales</taxon>
        <taxon>Mariprofundaceae</taxon>
        <taxon>Mariprofundus</taxon>
    </lineage>
</organism>
<keyword evidence="2" id="KW-1185">Reference proteome</keyword>
<evidence type="ECO:0000313" key="2">
    <source>
        <dbReference type="Proteomes" id="UP000306585"/>
    </source>
</evidence>
<accession>A0A5R9GX25</accession>
<dbReference type="EMBL" id="VBRY01000005">
    <property type="protein sequence ID" value="TLS67624.1"/>
    <property type="molecule type" value="Genomic_DNA"/>
</dbReference>
<dbReference type="AlphaFoldDB" id="A0A5R9GX25"/>
<protein>
    <submittedName>
        <fullName evidence="1">Type I-C CRISPR-associated protein Cas8c/Csd1</fullName>
    </submittedName>
</protein>
<dbReference type="InterPro" id="IPR010144">
    <property type="entry name" value="CRISPR-assoc_prot_Csd1-typ"/>
</dbReference>
<comment type="caution">
    <text evidence="1">The sequence shown here is derived from an EMBL/GenBank/DDBJ whole genome shotgun (WGS) entry which is preliminary data.</text>
</comment>
<dbReference type="Pfam" id="PF09709">
    <property type="entry name" value="Cas_Csd1"/>
    <property type="match status" value="1"/>
</dbReference>
<dbReference type="RefSeq" id="WP_138239057.1">
    <property type="nucleotide sequence ID" value="NZ_VBRY01000005.1"/>
</dbReference>